<dbReference type="CDD" id="cd07247">
    <property type="entry name" value="SgaA_N_like"/>
    <property type="match status" value="2"/>
</dbReference>
<dbReference type="InterPro" id="IPR029068">
    <property type="entry name" value="Glyas_Bleomycin-R_OHBP_Dase"/>
</dbReference>
<dbReference type="Gene3D" id="3.10.180.10">
    <property type="entry name" value="2,3-Dihydroxybiphenyl 1,2-Dioxygenase, domain 1"/>
    <property type="match status" value="2"/>
</dbReference>
<dbReference type="SUPFAM" id="SSF54593">
    <property type="entry name" value="Glyoxalase/Bleomycin resistance protein/Dihydroxybiphenyl dioxygenase"/>
    <property type="match status" value="2"/>
</dbReference>
<feature type="domain" description="VOC" evidence="1">
    <location>
        <begin position="143"/>
        <end position="260"/>
    </location>
</feature>
<protein>
    <submittedName>
        <fullName evidence="2">VOC family protein</fullName>
    </submittedName>
</protein>
<dbReference type="InterPro" id="IPR004360">
    <property type="entry name" value="Glyas_Fos-R_dOase_dom"/>
</dbReference>
<dbReference type="PROSITE" id="PS51819">
    <property type="entry name" value="VOC"/>
    <property type="match status" value="2"/>
</dbReference>
<sequence length="264" mass="27531">MPVVTSHAPGVPSFTDLATPDPVAAKVFYGALFGWEFDDRPAGPDMTYTMCLKGGNVTAGMMQLSPEMAQAGMPPVWSTYVTVDDVDATTARVEAAGGQVMRPPMDVMEAGRMSVVADSTGAAICLWQGKQSIGSEVVNEHGALSWNELLTPDPATAARFYGELLGWTTEVVDMGEGMGDYTVFHVEGGNAQGIAGAVTPGQPMPPAWLVYFIVDDCDAAAALAAEQGGTVMGAPMDIPGTGRLVPIQDPQGAMFAVMTPEPAQ</sequence>
<dbReference type="PANTHER" id="PTHR33993">
    <property type="entry name" value="GLYOXALASE-RELATED"/>
    <property type="match status" value="1"/>
</dbReference>
<reference evidence="2" key="1">
    <citation type="submission" date="2023-01" db="EMBL/GenBank/DDBJ databases">
        <title>The diversity of Class Acidimicrobiia in South China Sea sediment environments and the proposal of Iamia marina sp. nov., a novel species of the genus Iamia.</title>
        <authorList>
            <person name="He Y."/>
            <person name="Tian X."/>
        </authorList>
    </citation>
    <scope>NUCLEOTIDE SEQUENCE</scope>
    <source>
        <strain evidence="2">DSM 19957</strain>
    </source>
</reference>
<evidence type="ECO:0000313" key="2">
    <source>
        <dbReference type="EMBL" id="WCO68422.1"/>
    </source>
</evidence>
<dbReference type="KEGG" id="ima:PO878_06735"/>
<proteinExistence type="predicted"/>
<dbReference type="AlphaFoldDB" id="A0AAF0BV27"/>
<dbReference type="Pfam" id="PF00903">
    <property type="entry name" value="Glyoxalase"/>
    <property type="match status" value="2"/>
</dbReference>
<gene>
    <name evidence="2" type="ORF">PO878_06735</name>
</gene>
<dbReference type="InterPro" id="IPR037523">
    <property type="entry name" value="VOC_core"/>
</dbReference>
<organism evidence="2 3">
    <name type="scientific">Iamia majanohamensis</name>
    <dbReference type="NCBI Taxonomy" id="467976"/>
    <lineage>
        <taxon>Bacteria</taxon>
        <taxon>Bacillati</taxon>
        <taxon>Actinomycetota</taxon>
        <taxon>Acidimicrobiia</taxon>
        <taxon>Acidimicrobiales</taxon>
        <taxon>Iamiaceae</taxon>
        <taxon>Iamia</taxon>
    </lineage>
</organism>
<dbReference type="InterPro" id="IPR052164">
    <property type="entry name" value="Anthracycline_SecMetBiosynth"/>
</dbReference>
<dbReference type="RefSeq" id="WP_272737939.1">
    <property type="nucleotide sequence ID" value="NZ_CP116942.1"/>
</dbReference>
<evidence type="ECO:0000313" key="3">
    <source>
        <dbReference type="Proteomes" id="UP001216390"/>
    </source>
</evidence>
<name>A0AAF0BV27_9ACTN</name>
<keyword evidence="3" id="KW-1185">Reference proteome</keyword>
<evidence type="ECO:0000259" key="1">
    <source>
        <dbReference type="PROSITE" id="PS51819"/>
    </source>
</evidence>
<accession>A0AAF0BV27</accession>
<dbReference type="Proteomes" id="UP001216390">
    <property type="component" value="Chromosome"/>
</dbReference>
<feature type="domain" description="VOC" evidence="1">
    <location>
        <begin position="10"/>
        <end position="129"/>
    </location>
</feature>
<dbReference type="PANTHER" id="PTHR33993:SF14">
    <property type="entry name" value="GB|AAF24581.1"/>
    <property type="match status" value="1"/>
</dbReference>
<dbReference type="EMBL" id="CP116942">
    <property type="protein sequence ID" value="WCO68422.1"/>
    <property type="molecule type" value="Genomic_DNA"/>
</dbReference>